<accession>A0A6I5ZN10</accession>
<evidence type="ECO:0000313" key="2">
    <source>
        <dbReference type="Proteomes" id="UP000425916"/>
    </source>
</evidence>
<evidence type="ECO:0008006" key="3">
    <source>
        <dbReference type="Google" id="ProtNLM"/>
    </source>
</evidence>
<sequence>MRVEDHIAKAKRIEDTMMQKLDLKEDYETVIENCMLAGTHLLNAVLHKLGITEDNFDLLHSDKPKLDRQVDPEVAEIMAAMKYIEDLRPYHVRGVDPWQPEKGEKCLLSYRKVKEFTERVL</sequence>
<dbReference type="EMBL" id="CP046244">
    <property type="protein sequence ID" value="QGP90995.1"/>
    <property type="molecule type" value="Genomic_DNA"/>
</dbReference>
<keyword evidence="2" id="KW-1185">Reference proteome</keyword>
<proteinExistence type="predicted"/>
<dbReference type="Proteomes" id="UP000425916">
    <property type="component" value="Chromosome"/>
</dbReference>
<protein>
    <recommendedName>
        <fullName evidence="3">HEPN domain protein</fullName>
    </recommendedName>
</protein>
<dbReference type="AlphaFoldDB" id="A0A6I5ZN10"/>
<dbReference type="OrthoDB" id="9103738at2"/>
<reference evidence="1 2" key="1">
    <citation type="submission" date="2019-11" db="EMBL/GenBank/DDBJ databases">
        <title>Genome sequence of Moorella glycerini DSM11254.</title>
        <authorList>
            <person name="Poehlein A."/>
            <person name="Boeer T."/>
            <person name="Daniel R."/>
        </authorList>
    </citation>
    <scope>NUCLEOTIDE SEQUENCE [LARGE SCALE GENOMIC DNA]</scope>
    <source>
        <strain evidence="1 2">DSM 11254</strain>
    </source>
</reference>
<evidence type="ECO:0000313" key="1">
    <source>
        <dbReference type="EMBL" id="QGP90995.1"/>
    </source>
</evidence>
<name>A0A6I5ZN10_9FIRM</name>
<gene>
    <name evidence="1" type="ORF">MGLY_03180</name>
</gene>
<dbReference type="RefSeq" id="WP_156271433.1">
    <property type="nucleotide sequence ID" value="NZ_CP046244.1"/>
</dbReference>
<organism evidence="1 2">
    <name type="scientific">Neomoorella glycerini</name>
    <dbReference type="NCBI Taxonomy" id="55779"/>
    <lineage>
        <taxon>Bacteria</taxon>
        <taxon>Bacillati</taxon>
        <taxon>Bacillota</taxon>
        <taxon>Clostridia</taxon>
        <taxon>Neomoorellales</taxon>
        <taxon>Neomoorellaceae</taxon>
        <taxon>Neomoorella</taxon>
    </lineage>
</organism>